<evidence type="ECO:0000256" key="5">
    <source>
        <dbReference type="ARBA" id="ARBA00022833"/>
    </source>
</evidence>
<dbReference type="GO" id="GO:0008270">
    <property type="term" value="F:zinc ion binding"/>
    <property type="evidence" value="ECO:0007669"/>
    <property type="project" value="UniProtKB-KW"/>
</dbReference>
<reference evidence="13" key="1">
    <citation type="submission" date="2021-02" db="EMBL/GenBank/DDBJ databases">
        <authorList>
            <person name="Nowell W R."/>
        </authorList>
    </citation>
    <scope>NUCLEOTIDE SEQUENCE</scope>
</reference>
<dbReference type="Proteomes" id="UP000663829">
    <property type="component" value="Unassembled WGS sequence"/>
</dbReference>
<evidence type="ECO:0000256" key="7">
    <source>
        <dbReference type="ARBA" id="ARBA00023125"/>
    </source>
</evidence>
<dbReference type="InterPro" id="IPR050998">
    <property type="entry name" value="FOXP"/>
</dbReference>
<feature type="compositionally biased region" description="Polar residues" evidence="11">
    <location>
        <begin position="764"/>
        <end position="779"/>
    </location>
</feature>
<feature type="region of interest" description="Disordered" evidence="11">
    <location>
        <begin position="757"/>
        <end position="779"/>
    </location>
</feature>
<dbReference type="Pfam" id="PF16159">
    <property type="entry name" value="FOXP-CC"/>
    <property type="match status" value="1"/>
</dbReference>
<dbReference type="SUPFAM" id="SSF46785">
    <property type="entry name" value="Winged helix' DNA-binding domain"/>
    <property type="match status" value="1"/>
</dbReference>
<dbReference type="InterPro" id="IPR001766">
    <property type="entry name" value="Fork_head_dom"/>
</dbReference>
<dbReference type="OrthoDB" id="5830876at2759"/>
<feature type="domain" description="Fork-head" evidence="12">
    <location>
        <begin position="677"/>
        <end position="751"/>
    </location>
</feature>
<evidence type="ECO:0000313" key="15">
    <source>
        <dbReference type="Proteomes" id="UP000663829"/>
    </source>
</evidence>
<feature type="compositionally biased region" description="Polar residues" evidence="11">
    <location>
        <begin position="335"/>
        <end position="357"/>
    </location>
</feature>
<dbReference type="InterPro" id="IPR030456">
    <property type="entry name" value="TF_fork_head_CS_2"/>
</dbReference>
<feature type="compositionally biased region" description="Polar residues" evidence="11">
    <location>
        <begin position="31"/>
        <end position="66"/>
    </location>
</feature>
<dbReference type="FunFam" id="1.10.10.10:FF:000010">
    <property type="entry name" value="Forkhead box P2 isoform B"/>
    <property type="match status" value="1"/>
</dbReference>
<evidence type="ECO:0000313" key="13">
    <source>
        <dbReference type="EMBL" id="CAF1035699.1"/>
    </source>
</evidence>
<dbReference type="PANTHER" id="PTHR45796">
    <property type="entry name" value="FORKHEAD BOX P, ISOFORM C"/>
    <property type="match status" value="1"/>
</dbReference>
<dbReference type="GO" id="GO:0000981">
    <property type="term" value="F:DNA-binding transcription factor activity, RNA polymerase II-specific"/>
    <property type="evidence" value="ECO:0007669"/>
    <property type="project" value="TreeGrafter"/>
</dbReference>
<keyword evidence="6" id="KW-0805">Transcription regulation</keyword>
<dbReference type="EMBL" id="CAJOBC010003917">
    <property type="protein sequence ID" value="CAF3806306.1"/>
    <property type="molecule type" value="Genomic_DNA"/>
</dbReference>
<dbReference type="GO" id="GO:0000978">
    <property type="term" value="F:RNA polymerase II cis-regulatory region sequence-specific DNA binding"/>
    <property type="evidence" value="ECO:0007669"/>
    <property type="project" value="TreeGrafter"/>
</dbReference>
<dbReference type="InterPro" id="IPR032354">
    <property type="entry name" value="FOXP-CC"/>
</dbReference>
<feature type="region of interest" description="Disordered" evidence="11">
    <location>
        <begin position="1"/>
        <end position="78"/>
    </location>
</feature>
<feature type="compositionally biased region" description="Acidic residues" evidence="11">
    <location>
        <begin position="827"/>
        <end position="837"/>
    </location>
</feature>
<evidence type="ECO:0000256" key="8">
    <source>
        <dbReference type="ARBA" id="ARBA00023163"/>
    </source>
</evidence>
<evidence type="ECO:0000256" key="1">
    <source>
        <dbReference type="ARBA" id="ARBA00004123"/>
    </source>
</evidence>
<dbReference type="PANTHER" id="PTHR45796:SF4">
    <property type="entry name" value="FORKHEAD BOX P, ISOFORM C"/>
    <property type="match status" value="1"/>
</dbReference>
<gene>
    <name evidence="13" type="ORF">GPM918_LOCUS15514</name>
    <name evidence="14" type="ORF">SRO942_LOCUS15514</name>
</gene>
<feature type="region of interest" description="Disordered" evidence="11">
    <location>
        <begin position="814"/>
        <end position="888"/>
    </location>
</feature>
<dbReference type="InterPro" id="IPR036390">
    <property type="entry name" value="WH_DNA-bd_sf"/>
</dbReference>
<feature type="compositionally biased region" description="Low complexity" evidence="11">
    <location>
        <begin position="358"/>
        <end position="378"/>
    </location>
</feature>
<evidence type="ECO:0000256" key="3">
    <source>
        <dbReference type="ARBA" id="ARBA00022723"/>
    </source>
</evidence>
<dbReference type="PROSITE" id="PS50039">
    <property type="entry name" value="FORK_HEAD_3"/>
    <property type="match status" value="1"/>
</dbReference>
<keyword evidence="2" id="KW-0678">Repressor</keyword>
<dbReference type="EMBL" id="CAJNOQ010003917">
    <property type="protein sequence ID" value="CAF1035699.1"/>
    <property type="molecule type" value="Genomic_DNA"/>
</dbReference>
<evidence type="ECO:0000256" key="4">
    <source>
        <dbReference type="ARBA" id="ARBA00022771"/>
    </source>
</evidence>
<dbReference type="GO" id="GO:0005634">
    <property type="term" value="C:nucleus"/>
    <property type="evidence" value="ECO:0007669"/>
    <property type="project" value="UniProtKB-SubCell"/>
</dbReference>
<feature type="DNA-binding region" description="Fork-head" evidence="10">
    <location>
        <begin position="677"/>
        <end position="751"/>
    </location>
</feature>
<dbReference type="SMART" id="SM00339">
    <property type="entry name" value="FH"/>
    <property type="match status" value="1"/>
</dbReference>
<feature type="compositionally biased region" description="Acidic residues" evidence="11">
    <location>
        <begin position="850"/>
        <end position="859"/>
    </location>
</feature>
<proteinExistence type="predicted"/>
<keyword evidence="9 10" id="KW-0539">Nucleus</keyword>
<keyword evidence="8" id="KW-0804">Transcription</keyword>
<feature type="region of interest" description="Disordered" evidence="11">
    <location>
        <begin position="453"/>
        <end position="519"/>
    </location>
</feature>
<feature type="compositionally biased region" description="Polar residues" evidence="11">
    <location>
        <begin position="510"/>
        <end position="519"/>
    </location>
</feature>
<feature type="compositionally biased region" description="Polar residues" evidence="11">
    <location>
        <begin position="576"/>
        <end position="593"/>
    </location>
</feature>
<comment type="caution">
    <text evidence="13">The sequence shown here is derived from an EMBL/GenBank/DDBJ whole genome shotgun (WGS) entry which is preliminary data.</text>
</comment>
<feature type="compositionally biased region" description="Polar residues" evidence="11">
    <location>
        <begin position="629"/>
        <end position="644"/>
    </location>
</feature>
<evidence type="ECO:0000313" key="14">
    <source>
        <dbReference type="EMBL" id="CAF3806306.1"/>
    </source>
</evidence>
<organism evidence="13 15">
    <name type="scientific">Didymodactylos carnosus</name>
    <dbReference type="NCBI Taxonomy" id="1234261"/>
    <lineage>
        <taxon>Eukaryota</taxon>
        <taxon>Metazoa</taxon>
        <taxon>Spiralia</taxon>
        <taxon>Gnathifera</taxon>
        <taxon>Rotifera</taxon>
        <taxon>Eurotatoria</taxon>
        <taxon>Bdelloidea</taxon>
        <taxon>Philodinida</taxon>
        <taxon>Philodinidae</taxon>
        <taxon>Didymodactylos</taxon>
    </lineage>
</organism>
<keyword evidence="3" id="KW-0479">Metal-binding</keyword>
<sequence>MRVTTSTRSSKLNSSNNKTKTSTGSTPTTTVVTNGLINPQASGISPPTNNGSIRLLDGTSNDTTLYSSGGNPSSSQPSTAATLLQQYLQPTNALQNILIQQILASPEQQRLLVEKINQQLNEQIQLNLLQQQQQQQSSQTVQPNNDLIKHIQQQLQQLAVQQQQQLLLHQVQQSTANTTTTTNNNNNNKQQQIPNLFSNLTNSSQTSTTTATANVHPTIAQYLQQNNDAHYPSGRESTNDQQLSYPILTYRTVPHQTLSASTTSQSDCSIKTLQSTNSHQQHVYQLSLPSSSNYQQSSQQQQSQPLNINDILAQYITTQIPTSSTSGLNLLAATSNSTDSRQMPSRTSSSIVNNHNHSQTASESLLSTTATSSLQSTTNSHPLYQRSYCRWPSCDTICVSLIDFTRHLNEEHSLDDRSVAQARVQQHVVQQLEALLNREREILQAMMRHLHGGGGGSINTNGGQTTVTTNGPTSNNSTSNTFNSTLSNSLSSSPSTVTNGTRTYHPMTRSKLSSSSPTYHSVVKVENSYNTPSTSSNNTDFIASQVAAATAAAVNLSAFAVTPATVTELAVQSLLKQQPQDLRSSLSCTTSPRMNLHEERDQQDSEEIGSNEDDDGNESNNDEVETDAIEQQTAGTPATQSIIGTRTKHERRSANMHGKKAGKELKNREFYKSTDVRPPFTYATLIRQAILESPESQLTLNEIYKWFEAQFLYFRKNAQTWKNAVRHNLSLHKCFMRVENIKGAVWTVDENEFCKRRAQRGAPNETSSPYSHNMSSGRLSDENQLYSLPFNIEDDYKDFKGLINHELALAVASVGDSTDNGEHEGGEYGDEEDDGQQSDEQSVVEQNGTQDEEEEEEMIEYNQPNETEQDEEQNDMSLTQGDDEQTDE</sequence>
<feature type="region of interest" description="Disordered" evidence="11">
    <location>
        <begin position="576"/>
        <end position="661"/>
    </location>
</feature>
<keyword evidence="15" id="KW-1185">Reference proteome</keyword>
<evidence type="ECO:0000256" key="11">
    <source>
        <dbReference type="SAM" id="MobiDB-lite"/>
    </source>
</evidence>
<feature type="compositionally biased region" description="Low complexity" evidence="11">
    <location>
        <begin position="838"/>
        <end position="849"/>
    </location>
</feature>
<dbReference type="AlphaFoldDB" id="A0A814JAQ7"/>
<feature type="compositionally biased region" description="Low complexity" evidence="11">
    <location>
        <begin position="458"/>
        <end position="500"/>
    </location>
</feature>
<feature type="compositionally biased region" description="Low complexity" evidence="11">
    <location>
        <begin position="67"/>
        <end position="78"/>
    </location>
</feature>
<feature type="compositionally biased region" description="Low complexity" evidence="11">
    <location>
        <begin position="1"/>
        <end position="30"/>
    </location>
</feature>
<feature type="region of interest" description="Disordered" evidence="11">
    <location>
        <begin position="335"/>
        <end position="379"/>
    </location>
</feature>
<dbReference type="Proteomes" id="UP000681722">
    <property type="component" value="Unassembled WGS sequence"/>
</dbReference>
<evidence type="ECO:0000256" key="6">
    <source>
        <dbReference type="ARBA" id="ARBA00023015"/>
    </source>
</evidence>
<keyword evidence="4" id="KW-0863">Zinc-finger</keyword>
<keyword evidence="7 10" id="KW-0238">DNA-binding</keyword>
<evidence type="ECO:0000256" key="9">
    <source>
        <dbReference type="ARBA" id="ARBA00023242"/>
    </source>
</evidence>
<keyword evidence="5" id="KW-0862">Zinc</keyword>
<feature type="compositionally biased region" description="Acidic residues" evidence="11">
    <location>
        <begin position="604"/>
        <end position="628"/>
    </location>
</feature>
<dbReference type="PRINTS" id="PR00053">
    <property type="entry name" value="FORKHEAD"/>
</dbReference>
<dbReference type="PROSITE" id="PS00658">
    <property type="entry name" value="FORK_HEAD_2"/>
    <property type="match status" value="1"/>
</dbReference>
<accession>A0A814JAQ7</accession>
<dbReference type="Gene3D" id="1.10.10.10">
    <property type="entry name" value="Winged helix-like DNA-binding domain superfamily/Winged helix DNA-binding domain"/>
    <property type="match status" value="1"/>
</dbReference>
<dbReference type="Gene3D" id="1.20.5.340">
    <property type="match status" value="1"/>
</dbReference>
<name>A0A814JAQ7_9BILA</name>
<dbReference type="Pfam" id="PF00250">
    <property type="entry name" value="Forkhead"/>
    <property type="match status" value="1"/>
</dbReference>
<protein>
    <recommendedName>
        <fullName evidence="12">Fork-head domain-containing protein</fullName>
    </recommendedName>
</protein>
<evidence type="ECO:0000256" key="10">
    <source>
        <dbReference type="PROSITE-ProRule" id="PRU00089"/>
    </source>
</evidence>
<dbReference type="InterPro" id="IPR036388">
    <property type="entry name" value="WH-like_DNA-bd_sf"/>
</dbReference>
<comment type="subcellular location">
    <subcellularLocation>
        <location evidence="1 10">Nucleus</location>
    </subcellularLocation>
</comment>
<evidence type="ECO:0000259" key="12">
    <source>
        <dbReference type="PROSITE" id="PS50039"/>
    </source>
</evidence>
<evidence type="ECO:0000256" key="2">
    <source>
        <dbReference type="ARBA" id="ARBA00022491"/>
    </source>
</evidence>